<evidence type="ECO:0000313" key="4">
    <source>
        <dbReference type="Proteomes" id="UP000091956"/>
    </source>
</evidence>
<dbReference type="STRING" id="342668.A0A1B8GKC1"/>
<dbReference type="PANTHER" id="PTHR47842:SF1">
    <property type="entry name" value="DUF676 DOMAIN-CONTAINING PROTEIN"/>
    <property type="match status" value="1"/>
</dbReference>
<evidence type="ECO:0000313" key="3">
    <source>
        <dbReference type="EMBL" id="OBT96292.1"/>
    </source>
</evidence>
<dbReference type="Pfam" id="PF05057">
    <property type="entry name" value="DUF676"/>
    <property type="match status" value="1"/>
</dbReference>
<dbReference type="EMBL" id="KV460229">
    <property type="protein sequence ID" value="OBT96292.1"/>
    <property type="molecule type" value="Genomic_DNA"/>
</dbReference>
<evidence type="ECO:0000259" key="2">
    <source>
        <dbReference type="Pfam" id="PF05057"/>
    </source>
</evidence>
<dbReference type="Gene3D" id="3.40.50.1820">
    <property type="entry name" value="alpha/beta hydrolase"/>
    <property type="match status" value="1"/>
</dbReference>
<accession>A0A1B8GKC1</accession>
<reference evidence="3 4" key="1">
    <citation type="submission" date="2016-03" db="EMBL/GenBank/DDBJ databases">
        <title>Comparative genomics of Pseudogymnoascus destructans, the fungus causing white-nose syndrome of bats.</title>
        <authorList>
            <person name="Palmer J.M."/>
            <person name="Drees K.P."/>
            <person name="Foster J.T."/>
            <person name="Lindner D.L."/>
        </authorList>
    </citation>
    <scope>NUCLEOTIDE SEQUENCE [LARGE SCALE GENOMIC DNA]</scope>
    <source>
        <strain evidence="3 4">UAMH 10579</strain>
    </source>
</reference>
<evidence type="ECO:0000256" key="1">
    <source>
        <dbReference type="ARBA" id="ARBA00007920"/>
    </source>
</evidence>
<dbReference type="AlphaFoldDB" id="A0A1B8GKC1"/>
<reference evidence="4" key="2">
    <citation type="journal article" date="2018" name="Nat. Commun.">
        <title>Extreme sensitivity to ultraviolet light in the fungal pathogen causing white-nose syndrome of bats.</title>
        <authorList>
            <person name="Palmer J.M."/>
            <person name="Drees K.P."/>
            <person name="Foster J.T."/>
            <person name="Lindner D.L."/>
        </authorList>
    </citation>
    <scope>NUCLEOTIDE SEQUENCE [LARGE SCALE GENOMIC DNA]</scope>
    <source>
        <strain evidence="4">UAMH 10579</strain>
    </source>
</reference>
<dbReference type="OrthoDB" id="442243at2759"/>
<name>A0A1B8GKC1_9PEZI</name>
<dbReference type="InterPro" id="IPR029058">
    <property type="entry name" value="AB_hydrolase_fold"/>
</dbReference>
<keyword evidence="4" id="KW-1185">Reference proteome</keyword>
<dbReference type="PANTHER" id="PTHR47842">
    <property type="entry name" value="EXPRESSED PROTEIN"/>
    <property type="match status" value="1"/>
</dbReference>
<comment type="similarity">
    <text evidence="1">Belongs to the putative lipase ROG1 family.</text>
</comment>
<proteinExistence type="inferred from homology"/>
<protein>
    <recommendedName>
        <fullName evidence="2">DUF676 domain-containing protein</fullName>
    </recommendedName>
</protein>
<dbReference type="RefSeq" id="XP_018130025.1">
    <property type="nucleotide sequence ID" value="XM_018275261.2"/>
</dbReference>
<dbReference type="SUPFAM" id="SSF53474">
    <property type="entry name" value="alpha/beta-Hydrolases"/>
    <property type="match status" value="1"/>
</dbReference>
<dbReference type="Proteomes" id="UP000091956">
    <property type="component" value="Unassembled WGS sequence"/>
</dbReference>
<feature type="domain" description="DUF676" evidence="2">
    <location>
        <begin position="2"/>
        <end position="153"/>
    </location>
</feature>
<gene>
    <name evidence="3" type="ORF">VE01_05803</name>
</gene>
<dbReference type="InterPro" id="IPR007751">
    <property type="entry name" value="DUF676_lipase-like"/>
</dbReference>
<sequence length="383" mass="39746">MKNKTLLLVFIHGFKGDHKTFASFPDHVASILAPSLPNTTILPLVYPAYETRGDLAAAVASFRTWLLDHVIDLEVAAETPSPSVAPSVHIVLIGHSMGGIVAADALLGIASEQTILPSEASHGSEKNTLPSPATNLFPNIRGVLAMDTPYLGISPGVLAYGGEAHYKAASSTLSQLTGLGMFGGGTAAAAAAGGAKSPTTRSADTFKLTAVEGSAKEEKKADATGWGNWGKLAVIGGAAVLAAGGAAAYAKRREIGELVNWTTSHMAFVGCLMRPEELRARVAGVEAVSAGAEVGWVNLYTKLGRGAEAGTGAGGRTFCNLPKAGKWKEVVNDKAKDEVTAHMNMFAPVFNPGYGMLTHHAADYILKWTGHLFTEAEAETGPG</sequence>
<organism evidence="3 4">
    <name type="scientific">Pseudogymnoascus verrucosus</name>
    <dbReference type="NCBI Taxonomy" id="342668"/>
    <lineage>
        <taxon>Eukaryota</taxon>
        <taxon>Fungi</taxon>
        <taxon>Dikarya</taxon>
        <taxon>Ascomycota</taxon>
        <taxon>Pezizomycotina</taxon>
        <taxon>Leotiomycetes</taxon>
        <taxon>Thelebolales</taxon>
        <taxon>Thelebolaceae</taxon>
        <taxon>Pseudogymnoascus</taxon>
    </lineage>
</organism>
<dbReference type="GeneID" id="28839189"/>